<dbReference type="InterPro" id="IPR043151">
    <property type="entry name" value="BAH_sf"/>
</dbReference>
<comment type="caution">
    <text evidence="2">The sequence shown here is derived from an EMBL/GenBank/DDBJ whole genome shotgun (WGS) entry which is preliminary data.</text>
</comment>
<accession>A0A7J0FZA8</accession>
<keyword evidence="3" id="KW-1185">Reference proteome</keyword>
<dbReference type="PROSITE" id="PS51038">
    <property type="entry name" value="BAH"/>
    <property type="match status" value="1"/>
</dbReference>
<feature type="domain" description="BAH" evidence="1">
    <location>
        <begin position="51"/>
        <end position="170"/>
    </location>
</feature>
<evidence type="ECO:0000259" key="1">
    <source>
        <dbReference type="PROSITE" id="PS51038"/>
    </source>
</evidence>
<dbReference type="AlphaFoldDB" id="A0A7J0FZA8"/>
<sequence>MAGISALQTHVTDFMVPRRLKVQNSDIVWSGVTWICSKQLRHYPAFCRNETTISVHSFVFIMAEEESHYVGYLEDLYEDKKGQKKVKVRWFHHSREINGVIPQLNPHPREVFITSHVQVISAECIDGPATVLTPKHYEKCEAIVSHTSSAGIHMCFRQFVNNKVKPFSLSKLQGYLNQAILSSLDCLIISKQRTKGHKSNGEDDDYFAHDGHAGRGEDRLLSLQRKNIRTSRDFVDNKWLDVKAKPDVLALIPKYPTLAEVSECSHSASADYEVLTTKLEANVEVKQKLSSSALSNDQENADEVHLMKPICINDEDKVDIGGDSGDGCGNEVKPILGLGSANQKYEAVEEMEVIA</sequence>
<reference evidence="2 3" key="1">
    <citation type="submission" date="2019-07" db="EMBL/GenBank/DDBJ databases">
        <title>De Novo Assembly of kiwifruit Actinidia rufa.</title>
        <authorList>
            <person name="Sugita-Konishi S."/>
            <person name="Sato K."/>
            <person name="Mori E."/>
            <person name="Abe Y."/>
            <person name="Kisaki G."/>
            <person name="Hamano K."/>
            <person name="Suezawa K."/>
            <person name="Otani M."/>
            <person name="Fukuda T."/>
            <person name="Manabe T."/>
            <person name="Gomi K."/>
            <person name="Tabuchi M."/>
            <person name="Akimitsu K."/>
            <person name="Kataoka I."/>
        </authorList>
    </citation>
    <scope>NUCLEOTIDE SEQUENCE [LARGE SCALE GENOMIC DNA]</scope>
    <source>
        <strain evidence="3">cv. Fuchu</strain>
    </source>
</reference>
<dbReference type="GO" id="GO:0003723">
    <property type="term" value="F:RNA binding"/>
    <property type="evidence" value="ECO:0007669"/>
    <property type="project" value="TreeGrafter"/>
</dbReference>
<dbReference type="Pfam" id="PF01426">
    <property type="entry name" value="BAH"/>
    <property type="match status" value="1"/>
</dbReference>
<name>A0A7J0FZA8_9ERIC</name>
<dbReference type="PANTHER" id="PTHR47073:SF2">
    <property type="entry name" value="PROTEIN ANTI-SILENCING 1"/>
    <property type="match status" value="1"/>
</dbReference>
<dbReference type="Proteomes" id="UP000585474">
    <property type="component" value="Unassembled WGS sequence"/>
</dbReference>
<evidence type="ECO:0000313" key="3">
    <source>
        <dbReference type="Proteomes" id="UP000585474"/>
    </source>
</evidence>
<gene>
    <name evidence="2" type="ORF">Acr_15g0018760</name>
</gene>
<dbReference type="CDD" id="cd04721">
    <property type="entry name" value="BAH_plant_1"/>
    <property type="match status" value="1"/>
</dbReference>
<organism evidence="2 3">
    <name type="scientific">Actinidia rufa</name>
    <dbReference type="NCBI Taxonomy" id="165716"/>
    <lineage>
        <taxon>Eukaryota</taxon>
        <taxon>Viridiplantae</taxon>
        <taxon>Streptophyta</taxon>
        <taxon>Embryophyta</taxon>
        <taxon>Tracheophyta</taxon>
        <taxon>Spermatophyta</taxon>
        <taxon>Magnoliopsida</taxon>
        <taxon>eudicotyledons</taxon>
        <taxon>Gunneridae</taxon>
        <taxon>Pentapetalae</taxon>
        <taxon>asterids</taxon>
        <taxon>Ericales</taxon>
        <taxon>Actinidiaceae</taxon>
        <taxon>Actinidia</taxon>
    </lineage>
</organism>
<dbReference type="OrthoDB" id="1883212at2759"/>
<dbReference type="Gene3D" id="2.30.30.490">
    <property type="match status" value="1"/>
</dbReference>
<dbReference type="InterPro" id="IPR001025">
    <property type="entry name" value="BAH_dom"/>
</dbReference>
<protein>
    <submittedName>
        <fullName evidence="2">Agenet and bromo-adjacent homology (BAH) domain-containing protein</fullName>
    </submittedName>
</protein>
<dbReference type="EMBL" id="BJWL01000015">
    <property type="protein sequence ID" value="GFZ03268.1"/>
    <property type="molecule type" value="Genomic_DNA"/>
</dbReference>
<proteinExistence type="predicted"/>
<dbReference type="GO" id="GO:0003682">
    <property type="term" value="F:chromatin binding"/>
    <property type="evidence" value="ECO:0007669"/>
    <property type="project" value="InterPro"/>
</dbReference>
<dbReference type="PANTHER" id="PTHR47073">
    <property type="entry name" value="PROTEIN ANTI-SILENCING 1"/>
    <property type="match status" value="1"/>
</dbReference>
<evidence type="ECO:0000313" key="2">
    <source>
        <dbReference type="EMBL" id="GFZ03268.1"/>
    </source>
</evidence>
<dbReference type="SMART" id="SM00439">
    <property type="entry name" value="BAH"/>
    <property type="match status" value="1"/>
</dbReference>